<dbReference type="Gene3D" id="2.40.70.10">
    <property type="entry name" value="Acid Proteases"/>
    <property type="match status" value="1"/>
</dbReference>
<dbReference type="STRING" id="22663.A0A2I0KZC4"/>
<dbReference type="PANTHER" id="PTHR35046">
    <property type="entry name" value="ZINC KNUCKLE (CCHC-TYPE) FAMILY PROTEIN"/>
    <property type="match status" value="1"/>
</dbReference>
<accession>A0A2I0KZC4</accession>
<protein>
    <submittedName>
        <fullName evidence="2">Uncharacterized protein</fullName>
    </submittedName>
</protein>
<dbReference type="InterPro" id="IPR043502">
    <property type="entry name" value="DNA/RNA_pol_sf"/>
</dbReference>
<feature type="region of interest" description="Disordered" evidence="1">
    <location>
        <begin position="1"/>
        <end position="28"/>
    </location>
</feature>
<dbReference type="InterPro" id="IPR021109">
    <property type="entry name" value="Peptidase_aspartic_dom_sf"/>
</dbReference>
<dbReference type="PANTHER" id="PTHR35046:SF9">
    <property type="entry name" value="RNA-DIRECTED DNA POLYMERASE"/>
    <property type="match status" value="1"/>
</dbReference>
<comment type="caution">
    <text evidence="2">The sequence shown here is derived from an EMBL/GenBank/DDBJ whole genome shotgun (WGS) entry which is preliminary data.</text>
</comment>
<evidence type="ECO:0000313" key="3">
    <source>
        <dbReference type="Proteomes" id="UP000233551"/>
    </source>
</evidence>
<sequence>MTIKSTQEIKSENEGVDEEVSRGAQGENVEVADESEMLMIRRVLSSEAKLEEQRENLFRTRCIIQNKVYGVIIDSESCTNVASTTLVEKLNLATTKHRCPYKLRWLNDQGKVRVTQQVRIPFLIGKTYKDEVSCDVVLMNASHLLLGRLWQYDRRALHNRYKKVHKDQCASANGSKKESLVMTPREFERTLLNFNLAKELQRQVDELLEKGDVWESMSPCSVLALLVPKKDGSMRMYVDS</sequence>
<name>A0A2I0KZC4_PUNGR</name>
<dbReference type="AlphaFoldDB" id="A0A2I0KZC4"/>
<organism evidence="2 3">
    <name type="scientific">Punica granatum</name>
    <name type="common">Pomegranate</name>
    <dbReference type="NCBI Taxonomy" id="22663"/>
    <lineage>
        <taxon>Eukaryota</taxon>
        <taxon>Viridiplantae</taxon>
        <taxon>Streptophyta</taxon>
        <taxon>Embryophyta</taxon>
        <taxon>Tracheophyta</taxon>
        <taxon>Spermatophyta</taxon>
        <taxon>Magnoliopsida</taxon>
        <taxon>eudicotyledons</taxon>
        <taxon>Gunneridae</taxon>
        <taxon>Pentapetalae</taxon>
        <taxon>rosids</taxon>
        <taxon>malvids</taxon>
        <taxon>Myrtales</taxon>
        <taxon>Lythraceae</taxon>
        <taxon>Punica</taxon>
    </lineage>
</organism>
<dbReference type="CDD" id="cd00303">
    <property type="entry name" value="retropepsin_like"/>
    <property type="match status" value="1"/>
</dbReference>
<evidence type="ECO:0000313" key="2">
    <source>
        <dbReference type="EMBL" id="PKI73216.1"/>
    </source>
</evidence>
<dbReference type="EMBL" id="PGOL01000282">
    <property type="protein sequence ID" value="PKI73216.1"/>
    <property type="molecule type" value="Genomic_DNA"/>
</dbReference>
<proteinExistence type="predicted"/>
<reference evidence="2 3" key="1">
    <citation type="submission" date="2017-11" db="EMBL/GenBank/DDBJ databases">
        <title>De-novo sequencing of pomegranate (Punica granatum L.) genome.</title>
        <authorList>
            <person name="Akparov Z."/>
            <person name="Amiraslanov A."/>
            <person name="Hajiyeva S."/>
            <person name="Abbasov M."/>
            <person name="Kaur K."/>
            <person name="Hamwieh A."/>
            <person name="Solovyev V."/>
            <person name="Salamov A."/>
            <person name="Braich B."/>
            <person name="Kosarev P."/>
            <person name="Mahmoud A."/>
            <person name="Hajiyev E."/>
            <person name="Babayeva S."/>
            <person name="Izzatullayeva V."/>
            <person name="Mammadov A."/>
            <person name="Mammadov A."/>
            <person name="Sharifova S."/>
            <person name="Ojaghi J."/>
            <person name="Eynullazada K."/>
            <person name="Bayramov B."/>
            <person name="Abdulazimova A."/>
            <person name="Shahmuradov I."/>
        </authorList>
    </citation>
    <scope>NUCLEOTIDE SEQUENCE [LARGE SCALE GENOMIC DNA]</scope>
    <source>
        <strain evidence="3">cv. AG2017</strain>
        <tissue evidence="2">Leaf</tissue>
    </source>
</reference>
<evidence type="ECO:0000256" key="1">
    <source>
        <dbReference type="SAM" id="MobiDB-lite"/>
    </source>
</evidence>
<dbReference type="SUPFAM" id="SSF56672">
    <property type="entry name" value="DNA/RNA polymerases"/>
    <property type="match status" value="1"/>
</dbReference>
<dbReference type="Proteomes" id="UP000233551">
    <property type="component" value="Unassembled WGS sequence"/>
</dbReference>
<keyword evidence="3" id="KW-1185">Reference proteome</keyword>
<dbReference type="Gene3D" id="3.10.10.10">
    <property type="entry name" value="HIV Type 1 Reverse Transcriptase, subunit A, domain 1"/>
    <property type="match status" value="1"/>
</dbReference>
<gene>
    <name evidence="2" type="ORF">CRG98_006414</name>
</gene>